<dbReference type="RefSeq" id="WP_344678562.1">
    <property type="nucleotide sequence ID" value="NZ_BAAAUX010000006.1"/>
</dbReference>
<dbReference type="InterPro" id="IPR013325">
    <property type="entry name" value="RNA_pol_sigma_r2"/>
</dbReference>
<dbReference type="InterPro" id="IPR013249">
    <property type="entry name" value="RNA_pol_sigma70_r4_t2"/>
</dbReference>
<keyword evidence="2" id="KW-0805">Transcription regulation</keyword>
<dbReference type="InterPro" id="IPR036388">
    <property type="entry name" value="WH-like_DNA-bd_sf"/>
</dbReference>
<accession>A0ABN3V6V4</accession>
<keyword evidence="3" id="KW-0731">Sigma factor</keyword>
<gene>
    <name evidence="8" type="ORF">GCM10010470_13520</name>
</gene>
<evidence type="ECO:0000259" key="7">
    <source>
        <dbReference type="Pfam" id="PF08281"/>
    </source>
</evidence>
<feature type="domain" description="RNA polymerase sigma factor 70 region 4 type 2" evidence="7">
    <location>
        <begin position="125"/>
        <end position="173"/>
    </location>
</feature>
<evidence type="ECO:0000259" key="6">
    <source>
        <dbReference type="Pfam" id="PF04542"/>
    </source>
</evidence>
<dbReference type="InterPro" id="IPR007627">
    <property type="entry name" value="RNA_pol_sigma70_r2"/>
</dbReference>
<dbReference type="Pfam" id="PF08281">
    <property type="entry name" value="Sigma70_r4_2"/>
    <property type="match status" value="1"/>
</dbReference>
<feature type="domain" description="RNA polymerase sigma-70 region 2" evidence="6">
    <location>
        <begin position="25"/>
        <end position="86"/>
    </location>
</feature>
<dbReference type="EMBL" id="BAAAUX010000006">
    <property type="protein sequence ID" value="GAA2780964.1"/>
    <property type="molecule type" value="Genomic_DNA"/>
</dbReference>
<dbReference type="InterPro" id="IPR013324">
    <property type="entry name" value="RNA_pol_sigma_r3/r4-like"/>
</dbReference>
<sequence>MVLIADEKALLDAARRGSTAAFGELYARHAAAAHTMARQVARTVTDAEDLVAEAFAKILDVLRRGGGPTLAFRAYLLTTIRNLAMSSNNHERRFHLAADIDALHGAELQVPFVDTVLPEVERSLVAEAFGTLPRRWRAVLWLLEVEGLPAADVAVRFGMTRNGVSALAYRARKGLREAYLQVGDCTEPALDTAA</sequence>
<dbReference type="SUPFAM" id="SSF88946">
    <property type="entry name" value="Sigma2 domain of RNA polymerase sigma factors"/>
    <property type="match status" value="1"/>
</dbReference>
<dbReference type="Proteomes" id="UP001500979">
    <property type="component" value="Unassembled WGS sequence"/>
</dbReference>
<comment type="similarity">
    <text evidence="1">Belongs to the sigma-70 factor family. ECF subfamily.</text>
</comment>
<keyword evidence="5" id="KW-0804">Transcription</keyword>
<dbReference type="PANTHER" id="PTHR43133:SF8">
    <property type="entry name" value="RNA POLYMERASE SIGMA FACTOR HI_1459-RELATED"/>
    <property type="match status" value="1"/>
</dbReference>
<keyword evidence="4" id="KW-0238">DNA-binding</keyword>
<evidence type="ECO:0000256" key="1">
    <source>
        <dbReference type="ARBA" id="ARBA00010641"/>
    </source>
</evidence>
<reference evidence="8 9" key="1">
    <citation type="journal article" date="2019" name="Int. J. Syst. Evol. Microbiol.">
        <title>The Global Catalogue of Microorganisms (GCM) 10K type strain sequencing project: providing services to taxonomists for standard genome sequencing and annotation.</title>
        <authorList>
            <consortium name="The Broad Institute Genomics Platform"/>
            <consortium name="The Broad Institute Genome Sequencing Center for Infectious Disease"/>
            <person name="Wu L."/>
            <person name="Ma J."/>
        </authorList>
    </citation>
    <scope>NUCLEOTIDE SEQUENCE [LARGE SCALE GENOMIC DNA]</scope>
    <source>
        <strain evidence="8 9">JCM 9383</strain>
    </source>
</reference>
<dbReference type="InterPro" id="IPR014284">
    <property type="entry name" value="RNA_pol_sigma-70_dom"/>
</dbReference>
<proteinExistence type="inferred from homology"/>
<comment type="caution">
    <text evidence="8">The sequence shown here is derived from an EMBL/GenBank/DDBJ whole genome shotgun (WGS) entry which is preliminary data.</text>
</comment>
<dbReference type="Gene3D" id="1.10.10.10">
    <property type="entry name" value="Winged helix-like DNA-binding domain superfamily/Winged helix DNA-binding domain"/>
    <property type="match status" value="1"/>
</dbReference>
<evidence type="ECO:0008006" key="10">
    <source>
        <dbReference type="Google" id="ProtNLM"/>
    </source>
</evidence>
<evidence type="ECO:0000313" key="8">
    <source>
        <dbReference type="EMBL" id="GAA2780964.1"/>
    </source>
</evidence>
<protein>
    <recommendedName>
        <fullName evidence="10">Sigma-70 family RNA polymerase sigma factor</fullName>
    </recommendedName>
</protein>
<organism evidence="8 9">
    <name type="scientific">Saccharopolyspora taberi</name>
    <dbReference type="NCBI Taxonomy" id="60895"/>
    <lineage>
        <taxon>Bacteria</taxon>
        <taxon>Bacillati</taxon>
        <taxon>Actinomycetota</taxon>
        <taxon>Actinomycetes</taxon>
        <taxon>Pseudonocardiales</taxon>
        <taxon>Pseudonocardiaceae</taxon>
        <taxon>Saccharopolyspora</taxon>
    </lineage>
</organism>
<dbReference type="Pfam" id="PF04542">
    <property type="entry name" value="Sigma70_r2"/>
    <property type="match status" value="1"/>
</dbReference>
<evidence type="ECO:0000313" key="9">
    <source>
        <dbReference type="Proteomes" id="UP001500979"/>
    </source>
</evidence>
<dbReference type="PANTHER" id="PTHR43133">
    <property type="entry name" value="RNA POLYMERASE ECF-TYPE SIGMA FACTO"/>
    <property type="match status" value="1"/>
</dbReference>
<dbReference type="InterPro" id="IPR039425">
    <property type="entry name" value="RNA_pol_sigma-70-like"/>
</dbReference>
<dbReference type="NCBIfam" id="TIGR02937">
    <property type="entry name" value="sigma70-ECF"/>
    <property type="match status" value="1"/>
</dbReference>
<dbReference type="SUPFAM" id="SSF88659">
    <property type="entry name" value="Sigma3 and sigma4 domains of RNA polymerase sigma factors"/>
    <property type="match status" value="1"/>
</dbReference>
<evidence type="ECO:0000256" key="3">
    <source>
        <dbReference type="ARBA" id="ARBA00023082"/>
    </source>
</evidence>
<dbReference type="Gene3D" id="1.10.1740.10">
    <property type="match status" value="1"/>
</dbReference>
<evidence type="ECO:0000256" key="5">
    <source>
        <dbReference type="ARBA" id="ARBA00023163"/>
    </source>
</evidence>
<name>A0ABN3V6V4_9PSEU</name>
<evidence type="ECO:0000256" key="4">
    <source>
        <dbReference type="ARBA" id="ARBA00023125"/>
    </source>
</evidence>
<evidence type="ECO:0000256" key="2">
    <source>
        <dbReference type="ARBA" id="ARBA00023015"/>
    </source>
</evidence>
<keyword evidence="9" id="KW-1185">Reference proteome</keyword>